<dbReference type="Proteomes" id="UP000051952">
    <property type="component" value="Unassembled WGS sequence"/>
</dbReference>
<dbReference type="InterPro" id="IPR038765">
    <property type="entry name" value="Papain-like_cys_pep_sf"/>
</dbReference>
<dbReference type="GO" id="GO:0005829">
    <property type="term" value="C:cytosol"/>
    <property type="evidence" value="ECO:0007669"/>
    <property type="project" value="TreeGrafter"/>
</dbReference>
<keyword evidence="1" id="KW-0645">Protease</keyword>
<dbReference type="PANTHER" id="PTHR24006:SF914">
    <property type="entry name" value="CARBOXYL-TERMINAL HYDROLASE, PUTATIVE-RELATED"/>
    <property type="match status" value="1"/>
</dbReference>
<dbReference type="EMBL" id="CYKH01001758">
    <property type="protein sequence ID" value="CUG89670.1"/>
    <property type="molecule type" value="Genomic_DNA"/>
</dbReference>
<dbReference type="OrthoDB" id="420187at2759"/>
<feature type="region of interest" description="Disordered" evidence="2">
    <location>
        <begin position="471"/>
        <end position="513"/>
    </location>
</feature>
<dbReference type="PROSITE" id="PS50235">
    <property type="entry name" value="USP_3"/>
    <property type="match status" value="1"/>
</dbReference>
<dbReference type="InterPro" id="IPR001394">
    <property type="entry name" value="Peptidase_C19_UCH"/>
</dbReference>
<dbReference type="InterPro" id="IPR028889">
    <property type="entry name" value="USP"/>
</dbReference>
<dbReference type="PANTHER" id="PTHR24006">
    <property type="entry name" value="UBIQUITIN CARBOXYL-TERMINAL HYDROLASE"/>
    <property type="match status" value="1"/>
</dbReference>
<evidence type="ECO:0000313" key="4">
    <source>
        <dbReference type="EMBL" id="CUG89670.1"/>
    </source>
</evidence>
<protein>
    <recommendedName>
        <fullName evidence="1">Ubiquitin carboxyl-terminal hydrolase</fullName>
        <ecNumber evidence="1">3.4.19.12</ecNumber>
    </recommendedName>
</protein>
<dbReference type="InterPro" id="IPR018200">
    <property type="entry name" value="USP_CS"/>
</dbReference>
<dbReference type="Pfam" id="PF00443">
    <property type="entry name" value="UCH"/>
    <property type="match status" value="1"/>
</dbReference>
<dbReference type="EC" id="3.4.19.12" evidence="1"/>
<dbReference type="GO" id="GO:0016579">
    <property type="term" value="P:protein deubiquitination"/>
    <property type="evidence" value="ECO:0007669"/>
    <property type="project" value="InterPro"/>
</dbReference>
<reference evidence="5" key="1">
    <citation type="submission" date="2015-09" db="EMBL/GenBank/DDBJ databases">
        <authorList>
            <consortium name="Pathogen Informatics"/>
        </authorList>
    </citation>
    <scope>NUCLEOTIDE SEQUENCE [LARGE SCALE GENOMIC DNA]</scope>
    <source>
        <strain evidence="5">Lake Konstanz</strain>
    </source>
</reference>
<feature type="region of interest" description="Disordered" evidence="2">
    <location>
        <begin position="65"/>
        <end position="95"/>
    </location>
</feature>
<dbReference type="PROSITE" id="PS00973">
    <property type="entry name" value="USP_2"/>
    <property type="match status" value="1"/>
</dbReference>
<feature type="compositionally biased region" description="Polar residues" evidence="2">
    <location>
        <begin position="475"/>
        <end position="509"/>
    </location>
</feature>
<comment type="similarity">
    <text evidence="1">Belongs to the peptidase C19 family.</text>
</comment>
<feature type="compositionally biased region" description="Basic and acidic residues" evidence="2">
    <location>
        <begin position="667"/>
        <end position="680"/>
    </location>
</feature>
<dbReference type="Gene3D" id="3.90.70.10">
    <property type="entry name" value="Cysteine proteinases"/>
    <property type="match status" value="1"/>
</dbReference>
<dbReference type="InterPro" id="IPR050164">
    <property type="entry name" value="Peptidase_C19"/>
</dbReference>
<name>A0A0S4JHR5_BODSA</name>
<keyword evidence="1" id="KW-0833">Ubl conjugation pathway</keyword>
<dbReference type="VEuPathDB" id="TriTrypDB:BSAL_22660"/>
<proteinExistence type="inferred from homology"/>
<evidence type="ECO:0000313" key="5">
    <source>
        <dbReference type="Proteomes" id="UP000051952"/>
    </source>
</evidence>
<keyword evidence="1 4" id="KW-0378">Hydrolase</keyword>
<sequence>MELSSSSGHIGFVAKAALWRKIEFVQYAKPQVTEYPPNALVLNPRHTAQARQQLKQLQQNGSFASLDEGSASPAMQKTNHRSLRPKAATDDDDPRYIPDEDLICSDEKFYKDILSLTWRGELRNAGAGAGLANVGNTCFLNSILQAIAHTPPLAQYLLRNFTSPLSTSGAASAPVDFAYFLSDTCRKILSSGSRVYKPAHITSNLRAISKSMKLGQQADAHEFFVYLIQAVQASILFRVRGPFLLPLRISTTTPLLRIVGGYLRSQVSWSRSDEIQMLRKAKQNQAATDLEMSKASHPGDALHSNTYDPFTVLSLTIRGTTLEHCLDEFCRVEALDGRIYQSPRKVLVKATKCFRIHIPPPVLIIQLKRFDAMRAKVNKKIEYPMVLDIKKHCSEGLREYGGPESQTVYDLNAVVVHEGGSLSYGHYYSFVKMRNNVWASCNDEDVRTVSQNVALNQQAYMLYYTRRDEGPPQAVAQQASPRPSGSAVTTRKSSSPLQRSASPRGSPQLSYRELSDEEVKAALLARQLKQEAQAREIAAAAPLPPSIVQQSYRPADPQQRLGSSSAIAPVAPSSRRTYKDEDSDEEINDTQQRWSAAMNLKHQQKKEQPLQVSSATEVPPKGQRPAAPSRNEEEHDDATTSLSAKSSPKMKANDHIFEEEPEEDDDKKESTSAEAHEKKPNATQLLGSDVIRARKQAQYTDRLTTVERPRHFDRMRQRSRDEQWDAMMDAGRLKKVRRKEEVITNDDGTPKQNAFQHSGLAFDNRGRRVGGGNSGGEQPHGGAGRDSSRGGGRGGFRGGGGGRGGRGGGRGNAW</sequence>
<feature type="compositionally biased region" description="Basic and acidic residues" evidence="2">
    <location>
        <begin position="708"/>
        <end position="723"/>
    </location>
</feature>
<dbReference type="SUPFAM" id="SSF54001">
    <property type="entry name" value="Cysteine proteinases"/>
    <property type="match status" value="1"/>
</dbReference>
<evidence type="ECO:0000256" key="2">
    <source>
        <dbReference type="SAM" id="MobiDB-lite"/>
    </source>
</evidence>
<evidence type="ECO:0000256" key="1">
    <source>
        <dbReference type="RuleBase" id="RU366025"/>
    </source>
</evidence>
<feature type="region of interest" description="Disordered" evidence="2">
    <location>
        <begin position="548"/>
        <end position="689"/>
    </location>
</feature>
<feature type="compositionally biased region" description="Polar residues" evidence="2">
    <location>
        <begin position="746"/>
        <end position="756"/>
    </location>
</feature>
<feature type="compositionally biased region" description="Low complexity" evidence="2">
    <location>
        <begin position="563"/>
        <end position="574"/>
    </location>
</feature>
<dbReference type="PROSITE" id="PS00972">
    <property type="entry name" value="USP_1"/>
    <property type="match status" value="1"/>
</dbReference>
<feature type="region of interest" description="Disordered" evidence="2">
    <location>
        <begin position="742"/>
        <end position="814"/>
    </location>
</feature>
<accession>A0A0S4JHR5</accession>
<dbReference type="GO" id="GO:0005634">
    <property type="term" value="C:nucleus"/>
    <property type="evidence" value="ECO:0007669"/>
    <property type="project" value="TreeGrafter"/>
</dbReference>
<feature type="region of interest" description="Disordered" evidence="2">
    <location>
        <begin position="708"/>
        <end position="727"/>
    </location>
</feature>
<feature type="domain" description="USP" evidence="3">
    <location>
        <begin position="129"/>
        <end position="467"/>
    </location>
</feature>
<feature type="compositionally biased region" description="Gly residues" evidence="2">
    <location>
        <begin position="769"/>
        <end position="814"/>
    </location>
</feature>
<organism evidence="4 5">
    <name type="scientific">Bodo saltans</name>
    <name type="common">Flagellated protozoan</name>
    <dbReference type="NCBI Taxonomy" id="75058"/>
    <lineage>
        <taxon>Eukaryota</taxon>
        <taxon>Discoba</taxon>
        <taxon>Euglenozoa</taxon>
        <taxon>Kinetoplastea</taxon>
        <taxon>Metakinetoplastina</taxon>
        <taxon>Eubodonida</taxon>
        <taxon>Bodonidae</taxon>
        <taxon>Bodo</taxon>
    </lineage>
</organism>
<evidence type="ECO:0000259" key="3">
    <source>
        <dbReference type="PROSITE" id="PS50235"/>
    </source>
</evidence>
<gene>
    <name evidence="4" type="ORF">BSAL_22660</name>
</gene>
<keyword evidence="5" id="KW-1185">Reference proteome</keyword>
<dbReference type="AlphaFoldDB" id="A0A0S4JHR5"/>
<comment type="catalytic activity">
    <reaction evidence="1">
        <text>Thiol-dependent hydrolysis of ester, thioester, amide, peptide and isopeptide bonds formed by the C-terminal Gly of ubiquitin (a 76-residue protein attached to proteins as an intracellular targeting signal).</text>
        <dbReference type="EC" id="3.4.19.12"/>
    </reaction>
</comment>
<keyword evidence="1" id="KW-0788">Thiol protease</keyword>
<dbReference type="GO" id="GO:0006508">
    <property type="term" value="P:proteolysis"/>
    <property type="evidence" value="ECO:0007669"/>
    <property type="project" value="UniProtKB-KW"/>
</dbReference>
<dbReference type="GO" id="GO:0004843">
    <property type="term" value="F:cysteine-type deubiquitinase activity"/>
    <property type="evidence" value="ECO:0007669"/>
    <property type="project" value="UniProtKB-UniRule"/>
</dbReference>
<dbReference type="OMA" id="REMSSAH"/>